<comment type="similarity">
    <text evidence="1">Belongs to the peptidase C48 family.</text>
</comment>
<feature type="compositionally biased region" description="Basic and acidic residues" evidence="4">
    <location>
        <begin position="1"/>
        <end position="12"/>
    </location>
</feature>
<dbReference type="InterPro" id="IPR003653">
    <property type="entry name" value="Peptidase_C48_C"/>
</dbReference>
<dbReference type="PANTHER" id="PTHR34835">
    <property type="entry name" value="OS07G0283600 PROTEIN-RELATED"/>
    <property type="match status" value="1"/>
</dbReference>
<gene>
    <name evidence="6" type="ORF">OSB04_005947</name>
</gene>
<feature type="compositionally biased region" description="Basic and acidic residues" evidence="4">
    <location>
        <begin position="87"/>
        <end position="98"/>
    </location>
</feature>
<name>A0AA38U047_9ASTR</name>
<dbReference type="EMBL" id="JARYMX010000002">
    <property type="protein sequence ID" value="KAJ9560787.1"/>
    <property type="molecule type" value="Genomic_DNA"/>
</dbReference>
<evidence type="ECO:0000313" key="6">
    <source>
        <dbReference type="EMBL" id="KAJ9560787.1"/>
    </source>
</evidence>
<dbReference type="Proteomes" id="UP001172457">
    <property type="component" value="Chromosome 2"/>
</dbReference>
<feature type="region of interest" description="Disordered" evidence="4">
    <location>
        <begin position="87"/>
        <end position="123"/>
    </location>
</feature>
<feature type="compositionally biased region" description="Basic and acidic residues" evidence="4">
    <location>
        <begin position="617"/>
        <end position="629"/>
    </location>
</feature>
<evidence type="ECO:0000256" key="4">
    <source>
        <dbReference type="SAM" id="MobiDB-lite"/>
    </source>
</evidence>
<feature type="compositionally biased region" description="Polar residues" evidence="4">
    <location>
        <begin position="446"/>
        <end position="477"/>
    </location>
</feature>
<evidence type="ECO:0000313" key="7">
    <source>
        <dbReference type="Proteomes" id="UP001172457"/>
    </source>
</evidence>
<dbReference type="PANTHER" id="PTHR34835:SF90">
    <property type="entry name" value="AMINOTRANSFERASE-LIKE PLANT MOBILE DOMAIN-CONTAINING PROTEIN"/>
    <property type="match status" value="1"/>
</dbReference>
<keyword evidence="3" id="KW-0378">Hydrolase</keyword>
<evidence type="ECO:0000256" key="2">
    <source>
        <dbReference type="ARBA" id="ARBA00022670"/>
    </source>
</evidence>
<keyword evidence="2" id="KW-0645">Protease</keyword>
<feature type="region of interest" description="Disordered" evidence="4">
    <location>
        <begin position="606"/>
        <end position="629"/>
    </location>
</feature>
<evidence type="ECO:0000256" key="1">
    <source>
        <dbReference type="ARBA" id="ARBA00005234"/>
    </source>
</evidence>
<evidence type="ECO:0000256" key="3">
    <source>
        <dbReference type="ARBA" id="ARBA00022801"/>
    </source>
</evidence>
<feature type="region of interest" description="Disordered" evidence="4">
    <location>
        <begin position="445"/>
        <end position="481"/>
    </location>
</feature>
<dbReference type="AlphaFoldDB" id="A0AA38U047"/>
<feature type="compositionally biased region" description="Polar residues" evidence="4">
    <location>
        <begin position="101"/>
        <end position="110"/>
    </location>
</feature>
<keyword evidence="7" id="KW-1185">Reference proteome</keyword>
<feature type="region of interest" description="Disordered" evidence="4">
    <location>
        <begin position="1"/>
        <end position="52"/>
    </location>
</feature>
<dbReference type="SUPFAM" id="SSF54001">
    <property type="entry name" value="Cysteine proteinases"/>
    <property type="match status" value="1"/>
</dbReference>
<comment type="caution">
    <text evidence="6">The sequence shown here is derived from an EMBL/GenBank/DDBJ whole genome shotgun (WGS) entry which is preliminary data.</text>
</comment>
<reference evidence="6" key="1">
    <citation type="submission" date="2023-03" db="EMBL/GenBank/DDBJ databases">
        <title>Chromosome-scale reference genome and RAD-based genetic map of yellow starthistle (Centaurea solstitialis) reveal putative structural variation and QTLs associated with invader traits.</title>
        <authorList>
            <person name="Reatini B."/>
            <person name="Cang F.A."/>
            <person name="Jiang Q."/>
            <person name="Mckibben M.T.W."/>
            <person name="Barker M.S."/>
            <person name="Rieseberg L.H."/>
            <person name="Dlugosch K.M."/>
        </authorList>
    </citation>
    <scope>NUCLEOTIDE SEQUENCE</scope>
    <source>
        <strain evidence="6">CAN-66</strain>
        <tissue evidence="6">Leaf</tissue>
    </source>
</reference>
<accession>A0AA38U047</accession>
<feature type="domain" description="Ubiquitin-like protease family profile" evidence="5">
    <location>
        <begin position="775"/>
        <end position="963"/>
    </location>
</feature>
<dbReference type="GO" id="GO:0008234">
    <property type="term" value="F:cysteine-type peptidase activity"/>
    <property type="evidence" value="ECO:0007669"/>
    <property type="project" value="InterPro"/>
</dbReference>
<dbReference type="PROSITE" id="PS50600">
    <property type="entry name" value="ULP_PROTEASE"/>
    <property type="match status" value="1"/>
</dbReference>
<feature type="compositionally biased region" description="Acidic residues" evidence="4">
    <location>
        <begin position="606"/>
        <end position="615"/>
    </location>
</feature>
<sequence>MESDKDTAMEGNRKRKRKGEAIKPKSLNQIQAEADAASRAHPIKQKNVNKKMSPYVGAEKEAVINISGSGSKTTSLPGVKGILRTSKKGDASACHDKAPGISSNPIQVESTESEHNRRSTPRKVTFSEKANLVHNMNCEYISDSEDDEVVATQEIVKNAKIKKRKILRKGVKTDTYHEPRVDEPARQIVSIRTRTSPKTFHDTIKTLTLSQRVAVVEMGLGTLLDMTVNGIPDRIGYFVVDRLDPDRMELRFDGRVIYVTEHKVHETLGLSNSGFDLESAQVDLRNKTFFRAWRSQFPQNKKVRPTDIVDRIKASGRSDDEFKVNFMVLFVNSMCECSPMGCCILNFMNKISSVEMISQINWSRYVIECVRRSKRIWRHDVHDSYYAGPLTFLTLLYVHETVPLGVKVNPKIIPLHFWTIKMLRQRQRAGIRAGGLETAELKGVVQQASTSDTRTNPTTSSVPDVNTQNDTTPTDLSNGEHMTAGNISCMGTSMEDIDVDIIPEIQANHGNAEGSISVYEAGESSNANHQVLSLENDDSFNFDDYDSGDLKMEYIILIEQKFNLIYETKWDLEQLLSEAAFLFPNASEFVHYNESRESLFRDCTPEEEIPEDPQEIDPSHPSDVDVRREPTVDDGKVTLTPTKTDVDLTDSLDQLSPLSTIWYSQTTYNIIDDIVEKTSASNGKSEQVEDETGKQQPSQEIVPFNVCSPTDEFDIIPSFNLGFSPIRVCDLGKPSDKGPVLVDRNMKPIEKRVHEYCLSAFSGADDMLYNSETGQKILRTPIETLAANEDIFTNVIDGWADVLNFEERYRSPVSPMRYFFKTNLMYGGVLLHDMHTFDERFQWFHRNLAESANFNMDIINLRNIDMLFFPFLRRRHYYCVVFNLKTHVIDILDNMERVGHIIDVYGFDIYILREMVVQHLRNIGHPAADLMEPVEDRIMEIKWLTRNNYIDCGVFCMRHMETYMGGGSRGWYTGFTTEGPGQKKQIENLRIKYCTKILLSDQNICKKLVEEEVAQYYSLSPTAQLEKRTHADVTRKYRLSQY</sequence>
<dbReference type="Gene3D" id="3.40.395.10">
    <property type="entry name" value="Adenoviral Proteinase, Chain A"/>
    <property type="match status" value="1"/>
</dbReference>
<organism evidence="6 7">
    <name type="scientific">Centaurea solstitialis</name>
    <name type="common">yellow star-thistle</name>
    <dbReference type="NCBI Taxonomy" id="347529"/>
    <lineage>
        <taxon>Eukaryota</taxon>
        <taxon>Viridiplantae</taxon>
        <taxon>Streptophyta</taxon>
        <taxon>Embryophyta</taxon>
        <taxon>Tracheophyta</taxon>
        <taxon>Spermatophyta</taxon>
        <taxon>Magnoliopsida</taxon>
        <taxon>eudicotyledons</taxon>
        <taxon>Gunneridae</taxon>
        <taxon>Pentapetalae</taxon>
        <taxon>asterids</taxon>
        <taxon>campanulids</taxon>
        <taxon>Asterales</taxon>
        <taxon>Asteraceae</taxon>
        <taxon>Carduoideae</taxon>
        <taxon>Cardueae</taxon>
        <taxon>Centaureinae</taxon>
        <taxon>Centaurea</taxon>
    </lineage>
</organism>
<proteinExistence type="inferred from homology"/>
<dbReference type="InterPro" id="IPR038765">
    <property type="entry name" value="Papain-like_cys_pep_sf"/>
</dbReference>
<dbReference type="GO" id="GO:0006508">
    <property type="term" value="P:proteolysis"/>
    <property type="evidence" value="ECO:0007669"/>
    <property type="project" value="UniProtKB-KW"/>
</dbReference>
<protein>
    <recommendedName>
        <fullName evidence="5">Ubiquitin-like protease family profile domain-containing protein</fullName>
    </recommendedName>
</protein>
<evidence type="ECO:0000259" key="5">
    <source>
        <dbReference type="PROSITE" id="PS50600"/>
    </source>
</evidence>